<dbReference type="Gene3D" id="3.40.640.10">
    <property type="entry name" value="Type I PLP-dependent aspartate aminotransferase-like (Major domain)"/>
    <property type="match status" value="1"/>
</dbReference>
<dbReference type="SUPFAM" id="SSF53383">
    <property type="entry name" value="PLP-dependent transferases"/>
    <property type="match status" value="1"/>
</dbReference>
<feature type="region of interest" description="Disordered" evidence="1">
    <location>
        <begin position="33"/>
        <end position="52"/>
    </location>
</feature>
<evidence type="ECO:0000256" key="1">
    <source>
        <dbReference type="SAM" id="MobiDB-lite"/>
    </source>
</evidence>
<organism evidence="3 4">
    <name type="scientific">Starmerella bacillaris</name>
    <name type="common">Yeast</name>
    <name type="synonym">Candida zemplinina</name>
    <dbReference type="NCBI Taxonomy" id="1247836"/>
    <lineage>
        <taxon>Eukaryota</taxon>
        <taxon>Fungi</taxon>
        <taxon>Dikarya</taxon>
        <taxon>Ascomycota</taxon>
        <taxon>Saccharomycotina</taxon>
        <taxon>Dipodascomycetes</taxon>
        <taxon>Dipodascales</taxon>
        <taxon>Trichomonascaceae</taxon>
        <taxon>Starmerella</taxon>
    </lineage>
</organism>
<dbReference type="InterPro" id="IPR015422">
    <property type="entry name" value="PyrdxlP-dep_Trfase_small"/>
</dbReference>
<evidence type="ECO:0000313" key="4">
    <source>
        <dbReference type="Proteomes" id="UP001362899"/>
    </source>
</evidence>
<dbReference type="EMBL" id="BTGC01000003">
    <property type="protein sequence ID" value="GMM50881.1"/>
    <property type="molecule type" value="Genomic_DNA"/>
</dbReference>
<dbReference type="PANTHER" id="PTHR42858">
    <property type="entry name" value="AMINOTRANSFERASE"/>
    <property type="match status" value="1"/>
</dbReference>
<name>A0AAV5RH14_STABA</name>
<dbReference type="Pfam" id="PF00155">
    <property type="entry name" value="Aminotran_1_2"/>
    <property type="match status" value="1"/>
</dbReference>
<keyword evidence="4" id="KW-1185">Reference proteome</keyword>
<dbReference type="InterPro" id="IPR004839">
    <property type="entry name" value="Aminotransferase_I/II_large"/>
</dbReference>
<evidence type="ECO:0000313" key="3">
    <source>
        <dbReference type="EMBL" id="GMM50881.1"/>
    </source>
</evidence>
<dbReference type="PANTHER" id="PTHR42858:SF1">
    <property type="entry name" value="LD15494P"/>
    <property type="match status" value="1"/>
</dbReference>
<sequence>MSRPSNISFLRGHPSDNLLPSEEILQAYTTVLSSTRSTDEDENTRHPLTYGTDNGAYSVRQEIAKWVNKRNMNPNTECKAEHIYVTNGASYGAGTALLQCCPPEYTKLAFAVSPTYFLINKIFTDHGFSGRMRAVCETENGIDLVSLENQLQLHSTDKEGQCKFKFRYVLYLVPNYSNPGGYNLTSNEMRNLLKLARKYDILLLCDHVYDYLNYFDEECKPIETLVALDRASLPMGSYGNVVANYSFSKYFGPGLRVGWQEAATPELAFHLSQSGSAKSGGCPSQLNSFIAAEIIRSGTSEKILKRLNVEFGKRATAYSDALKKWLPSGTKVLGGKGGYFFWVILPDGYDVPSITERCAELGIKLAPGNYFEVEGDEQGWGESCFRVSLSLHPSEVAIPAIQIWGAVCENYKMR</sequence>
<protein>
    <submittedName>
        <fullName evidence="3">2-aminoadipate transaminase</fullName>
    </submittedName>
</protein>
<reference evidence="3 4" key="1">
    <citation type="journal article" date="2023" name="Elife">
        <title>Identification of key yeast species and microbe-microbe interactions impacting larval growth of Drosophila in the wild.</title>
        <authorList>
            <person name="Mure A."/>
            <person name="Sugiura Y."/>
            <person name="Maeda R."/>
            <person name="Honda K."/>
            <person name="Sakurai N."/>
            <person name="Takahashi Y."/>
            <person name="Watada M."/>
            <person name="Katoh T."/>
            <person name="Gotoh A."/>
            <person name="Gotoh Y."/>
            <person name="Taniguchi I."/>
            <person name="Nakamura K."/>
            <person name="Hayashi T."/>
            <person name="Katayama T."/>
            <person name="Uemura T."/>
            <person name="Hattori Y."/>
        </authorList>
    </citation>
    <scope>NUCLEOTIDE SEQUENCE [LARGE SCALE GENOMIC DNA]</scope>
    <source>
        <strain evidence="3 4">SB-73</strain>
    </source>
</reference>
<dbReference type="AlphaFoldDB" id="A0AAV5RH14"/>
<dbReference type="InterPro" id="IPR015424">
    <property type="entry name" value="PyrdxlP-dep_Trfase"/>
</dbReference>
<dbReference type="GO" id="GO:0047536">
    <property type="term" value="F:2-aminoadipate transaminase activity"/>
    <property type="evidence" value="ECO:0007669"/>
    <property type="project" value="TreeGrafter"/>
</dbReference>
<dbReference type="CDD" id="cd00609">
    <property type="entry name" value="AAT_like"/>
    <property type="match status" value="1"/>
</dbReference>
<evidence type="ECO:0000259" key="2">
    <source>
        <dbReference type="Pfam" id="PF00155"/>
    </source>
</evidence>
<dbReference type="Proteomes" id="UP001362899">
    <property type="component" value="Unassembled WGS sequence"/>
</dbReference>
<dbReference type="InterPro" id="IPR015421">
    <property type="entry name" value="PyrdxlP-dep_Trfase_major"/>
</dbReference>
<dbReference type="Gene3D" id="3.90.1150.10">
    <property type="entry name" value="Aspartate Aminotransferase, domain 1"/>
    <property type="match status" value="1"/>
</dbReference>
<feature type="domain" description="Aminotransferase class I/classII large" evidence="2">
    <location>
        <begin position="48"/>
        <end position="395"/>
    </location>
</feature>
<proteinExistence type="predicted"/>
<dbReference type="GO" id="GO:0030170">
    <property type="term" value="F:pyridoxal phosphate binding"/>
    <property type="evidence" value="ECO:0007669"/>
    <property type="project" value="InterPro"/>
</dbReference>
<accession>A0AAV5RH14</accession>
<gene>
    <name evidence="3" type="ORF">DASB73_018390</name>
</gene>
<comment type="caution">
    <text evidence="3">The sequence shown here is derived from an EMBL/GenBank/DDBJ whole genome shotgun (WGS) entry which is preliminary data.</text>
</comment>